<dbReference type="AlphaFoldDB" id="A0A6A6FBX0"/>
<evidence type="ECO:0000313" key="1">
    <source>
        <dbReference type="EMBL" id="KAF2210867.1"/>
    </source>
</evidence>
<accession>A0A6A6FBX0</accession>
<name>A0A6A6FBX0_9PEZI</name>
<keyword evidence="2" id="KW-1185">Reference proteome</keyword>
<reference evidence="1" key="1">
    <citation type="journal article" date="2020" name="Stud. Mycol.">
        <title>101 Dothideomycetes genomes: a test case for predicting lifestyles and emergence of pathogens.</title>
        <authorList>
            <person name="Haridas S."/>
            <person name="Albert R."/>
            <person name="Binder M."/>
            <person name="Bloem J."/>
            <person name="Labutti K."/>
            <person name="Salamov A."/>
            <person name="Andreopoulos B."/>
            <person name="Baker S."/>
            <person name="Barry K."/>
            <person name="Bills G."/>
            <person name="Bluhm B."/>
            <person name="Cannon C."/>
            <person name="Castanera R."/>
            <person name="Culley D."/>
            <person name="Daum C."/>
            <person name="Ezra D."/>
            <person name="Gonzalez J."/>
            <person name="Henrissat B."/>
            <person name="Kuo A."/>
            <person name="Liang C."/>
            <person name="Lipzen A."/>
            <person name="Lutzoni F."/>
            <person name="Magnuson J."/>
            <person name="Mondo S."/>
            <person name="Nolan M."/>
            <person name="Ohm R."/>
            <person name="Pangilinan J."/>
            <person name="Park H.-J."/>
            <person name="Ramirez L."/>
            <person name="Alfaro M."/>
            <person name="Sun H."/>
            <person name="Tritt A."/>
            <person name="Yoshinaga Y."/>
            <person name="Zwiers L.-H."/>
            <person name="Turgeon B."/>
            <person name="Goodwin S."/>
            <person name="Spatafora J."/>
            <person name="Crous P."/>
            <person name="Grigoriev I."/>
        </authorList>
    </citation>
    <scope>NUCLEOTIDE SEQUENCE</scope>
    <source>
        <strain evidence="1">SCOH1-5</strain>
    </source>
</reference>
<dbReference type="PANTHER" id="PTHR42084">
    <property type="entry name" value="YALI0E26631P"/>
    <property type="match status" value="1"/>
</dbReference>
<proteinExistence type="predicted"/>
<gene>
    <name evidence="1" type="ORF">CERZMDRAFT_44365</name>
</gene>
<evidence type="ECO:0000313" key="2">
    <source>
        <dbReference type="Proteomes" id="UP000799539"/>
    </source>
</evidence>
<sequence>MGGTGKPTPQNEVPPTNVPPPIVLLYAFTSTLSSAQEALFAPLSKLDLSQRAQLLAHPATHQFLASYLKSAVVLAHIIAGRKLRWKRDQILAQSMRIGPSAAGGKGGMKLTSIDKSEIGKEDREVLDVVQKWRAQVGRLRSAVMTASGAPQTGTGKLPSVPEIAETMPVKTLKATEGGFVAPHACALCGLKREERVARVDTDVNDSFGEWWLDNPSMHVTCSDWWHEHRNKLKGR</sequence>
<dbReference type="Proteomes" id="UP000799539">
    <property type="component" value="Unassembled WGS sequence"/>
</dbReference>
<dbReference type="PANTHER" id="PTHR42084:SF1">
    <property type="entry name" value="SERINE_THREONINE-PROTEIN KINASE PPK6"/>
    <property type="match status" value="1"/>
</dbReference>
<protein>
    <submittedName>
        <fullName evidence="1">Uncharacterized protein</fullName>
    </submittedName>
</protein>
<dbReference type="EMBL" id="ML992679">
    <property type="protein sequence ID" value="KAF2210867.1"/>
    <property type="molecule type" value="Genomic_DNA"/>
</dbReference>
<organism evidence="1 2">
    <name type="scientific">Cercospora zeae-maydis SCOH1-5</name>
    <dbReference type="NCBI Taxonomy" id="717836"/>
    <lineage>
        <taxon>Eukaryota</taxon>
        <taxon>Fungi</taxon>
        <taxon>Dikarya</taxon>
        <taxon>Ascomycota</taxon>
        <taxon>Pezizomycotina</taxon>
        <taxon>Dothideomycetes</taxon>
        <taxon>Dothideomycetidae</taxon>
        <taxon>Mycosphaerellales</taxon>
        <taxon>Mycosphaerellaceae</taxon>
        <taxon>Cercospora</taxon>
    </lineage>
</organism>
<dbReference type="OrthoDB" id="5420391at2759"/>